<accession>A0A8G0PDU4</accession>
<evidence type="ECO:0000256" key="1">
    <source>
        <dbReference type="SAM" id="MobiDB-lite"/>
    </source>
</evidence>
<dbReference type="AlphaFoldDB" id="A0A8G0PDU4"/>
<feature type="transmembrane region" description="Helical" evidence="2">
    <location>
        <begin position="100"/>
        <end position="121"/>
    </location>
</feature>
<feature type="region of interest" description="Disordered" evidence="1">
    <location>
        <begin position="255"/>
        <end position="329"/>
    </location>
</feature>
<keyword evidence="2" id="KW-1133">Transmembrane helix</keyword>
<keyword evidence="4" id="KW-1185">Reference proteome</keyword>
<keyword evidence="2" id="KW-0812">Transmembrane</keyword>
<keyword evidence="2" id="KW-0472">Membrane</keyword>
<proteinExistence type="predicted"/>
<feature type="transmembrane region" description="Helical" evidence="2">
    <location>
        <begin position="133"/>
        <end position="160"/>
    </location>
</feature>
<sequence>MGYTGRLKDTGKRDNKGKKCVVEPNTFADVSTKTNESSIVLTPLTTETLGHRMESILQLTGRSQLHQGAPSAAESLVVDSKITGEIIIQSLRRQAAAPPVYLLAITVAPFCLAIFIATSRWSGFRYRGFDILVGFYIGVFTVILDFSFCPLPITVGASYIGEKAVERGMDAQVLDSWVHRAKCDRYDKNEGLGTAYPPFETEIGISPVIKGAFLSDDDLTSTTAKFTILETLKSLGTQMLGISSQRRWDAAHLRTNSTKSLDDSDSFATNKSTPPTSPDIKTGERTPSPKPNHRSGYFKNSTKPAALVEPEPAPMIPQRSPTHTKKNSVDVVVRSRSISRISGDSDLSTAFRSLQAFSRTPPISAFEAFVFFWAESR</sequence>
<protein>
    <submittedName>
        <fullName evidence="3">Uncharacterized protein</fullName>
    </submittedName>
</protein>
<gene>
    <name evidence="3" type="ORF">H0G86_000321</name>
</gene>
<organism evidence="3 4">
    <name type="scientific">Trichoderma simmonsii</name>
    <dbReference type="NCBI Taxonomy" id="1491479"/>
    <lineage>
        <taxon>Eukaryota</taxon>
        <taxon>Fungi</taxon>
        <taxon>Dikarya</taxon>
        <taxon>Ascomycota</taxon>
        <taxon>Pezizomycotina</taxon>
        <taxon>Sordariomycetes</taxon>
        <taxon>Hypocreomycetidae</taxon>
        <taxon>Hypocreales</taxon>
        <taxon>Hypocreaceae</taxon>
        <taxon>Trichoderma</taxon>
    </lineage>
</organism>
<name>A0A8G0PDU4_9HYPO</name>
<dbReference type="Proteomes" id="UP000826661">
    <property type="component" value="Chromosome I"/>
</dbReference>
<evidence type="ECO:0000313" key="4">
    <source>
        <dbReference type="Proteomes" id="UP000826661"/>
    </source>
</evidence>
<evidence type="ECO:0000256" key="2">
    <source>
        <dbReference type="SAM" id="Phobius"/>
    </source>
</evidence>
<dbReference type="EMBL" id="CP075864">
    <property type="protein sequence ID" value="QYS92928.1"/>
    <property type="molecule type" value="Genomic_DNA"/>
</dbReference>
<reference evidence="3 4" key="1">
    <citation type="journal article" date="2021" name="BMC Genomics">
        <title>Telomere-to-telomere genome assembly of asparaginase-producing Trichoderma simmonsii.</title>
        <authorList>
            <person name="Chung D."/>
            <person name="Kwon Y.M."/>
            <person name="Yang Y."/>
        </authorList>
    </citation>
    <scope>NUCLEOTIDE SEQUENCE [LARGE SCALE GENOMIC DNA]</scope>
    <source>
        <strain evidence="3 4">GH-Sj1</strain>
    </source>
</reference>
<evidence type="ECO:0000313" key="3">
    <source>
        <dbReference type="EMBL" id="QYS92928.1"/>
    </source>
</evidence>